<comment type="subunit">
    <text evidence="5">Heterotrimer of A, B and C subunits.</text>
</comment>
<dbReference type="SUPFAM" id="SSF75304">
    <property type="entry name" value="Amidase signature (AS) enzymes"/>
    <property type="match status" value="1"/>
</dbReference>
<dbReference type="Pfam" id="PF01425">
    <property type="entry name" value="Amidase"/>
    <property type="match status" value="1"/>
</dbReference>
<evidence type="ECO:0000256" key="2">
    <source>
        <dbReference type="ARBA" id="ARBA00022741"/>
    </source>
</evidence>
<dbReference type="HAMAP" id="MF_00120">
    <property type="entry name" value="GatA"/>
    <property type="match status" value="1"/>
</dbReference>
<dbReference type="AlphaFoldDB" id="A0A955I802"/>
<feature type="active site" description="Charge relay system" evidence="5">
    <location>
        <position position="150"/>
    </location>
</feature>
<dbReference type="NCBIfam" id="TIGR00132">
    <property type="entry name" value="gatA"/>
    <property type="match status" value="1"/>
</dbReference>
<dbReference type="GO" id="GO:0005524">
    <property type="term" value="F:ATP binding"/>
    <property type="evidence" value="ECO:0007669"/>
    <property type="project" value="UniProtKB-KW"/>
</dbReference>
<dbReference type="InterPro" id="IPR036928">
    <property type="entry name" value="AS_sf"/>
</dbReference>
<evidence type="ECO:0000256" key="4">
    <source>
        <dbReference type="ARBA" id="ARBA00022917"/>
    </source>
</evidence>
<dbReference type="Gene3D" id="3.90.1300.10">
    <property type="entry name" value="Amidase signature (AS) domain"/>
    <property type="match status" value="1"/>
</dbReference>
<evidence type="ECO:0000313" key="8">
    <source>
        <dbReference type="Proteomes" id="UP000760819"/>
    </source>
</evidence>
<evidence type="ECO:0000256" key="1">
    <source>
        <dbReference type="ARBA" id="ARBA00022598"/>
    </source>
</evidence>
<evidence type="ECO:0000256" key="3">
    <source>
        <dbReference type="ARBA" id="ARBA00022840"/>
    </source>
</evidence>
<keyword evidence="1 5" id="KW-0436">Ligase</keyword>
<dbReference type="PANTHER" id="PTHR11895:SF151">
    <property type="entry name" value="GLUTAMYL-TRNA(GLN) AMIDOTRANSFERASE SUBUNIT A"/>
    <property type="match status" value="1"/>
</dbReference>
<comment type="function">
    <text evidence="5">Allows the formation of correctly charged Gln-tRNA(Gln) through the transamidation of misacylated Glu-tRNA(Gln) in organisms which lack glutaminyl-tRNA synthetase. The reaction takes place in the presence of glutamine and ATP through an activated gamma-phospho-Glu-tRNA(Gln).</text>
</comment>
<keyword evidence="3 5" id="KW-0067">ATP-binding</keyword>
<sequence>MIMTIQETVTKIKSGELSAEKLVLEHLELARTTGKELNAFTTVIDDALAQAKEIDRKVAAGEEVGKLAGIPCTVKDVIMTEGVRTTAGSQYLKDFIAPYSATVVRKIQNEGAIIIGKTNCDPFAFGGSGENSGYGPALNPRDLARVPGGSSSGAAAAQAAGIGLFGLGTDTGGSVREPASFTGTVGFKPTYGRNSRFGLIAMASSFDTPGIFADSVEDVAYVEQILAGKDPLDATTYDRPVPDYANSQAIKLKGLKVGLPKEYFEEGLDPEVEQAVRAKVDDLKQAGAEIKEISLPLISKGIAAYYVLVPAEISSNMARFDGVRFGPKVSDNYVENMMQGRGRFFEDEVKRRIMIGTYVLSAGYADAYYKTATKVRAKLTQQVTKAFAGVDVILGPTAPCVAPKIGEKSADPLSMYLMDSYTVTANLTGCPAISINCGENKDGMPIGLQLMTDRFAEDKLFAIARAVEKL</sequence>
<comment type="catalytic activity">
    <reaction evidence="5">
        <text>L-glutamyl-tRNA(Gln) + L-glutamine + ATP + H2O = L-glutaminyl-tRNA(Gln) + L-glutamate + ADP + phosphate + H(+)</text>
        <dbReference type="Rhea" id="RHEA:17521"/>
        <dbReference type="Rhea" id="RHEA-COMP:9681"/>
        <dbReference type="Rhea" id="RHEA-COMP:9684"/>
        <dbReference type="ChEBI" id="CHEBI:15377"/>
        <dbReference type="ChEBI" id="CHEBI:15378"/>
        <dbReference type="ChEBI" id="CHEBI:29985"/>
        <dbReference type="ChEBI" id="CHEBI:30616"/>
        <dbReference type="ChEBI" id="CHEBI:43474"/>
        <dbReference type="ChEBI" id="CHEBI:58359"/>
        <dbReference type="ChEBI" id="CHEBI:78520"/>
        <dbReference type="ChEBI" id="CHEBI:78521"/>
        <dbReference type="ChEBI" id="CHEBI:456216"/>
        <dbReference type="EC" id="6.3.5.7"/>
    </reaction>
</comment>
<comment type="caution">
    <text evidence="7">The sequence shown here is derived from an EMBL/GenBank/DDBJ whole genome shotgun (WGS) entry which is preliminary data.</text>
</comment>
<dbReference type="PANTHER" id="PTHR11895">
    <property type="entry name" value="TRANSAMIDASE"/>
    <property type="match status" value="1"/>
</dbReference>
<name>A0A955I802_9BACT</name>
<reference evidence="7" key="1">
    <citation type="submission" date="2020-04" db="EMBL/GenBank/DDBJ databases">
        <authorList>
            <person name="Zhang T."/>
        </authorList>
    </citation>
    <scope>NUCLEOTIDE SEQUENCE</scope>
    <source>
        <strain evidence="7">HKST-UBA12</strain>
    </source>
</reference>
<dbReference type="GO" id="GO:0050567">
    <property type="term" value="F:glutaminyl-tRNA synthase (glutamine-hydrolyzing) activity"/>
    <property type="evidence" value="ECO:0007669"/>
    <property type="project" value="UniProtKB-UniRule"/>
</dbReference>
<evidence type="ECO:0000259" key="6">
    <source>
        <dbReference type="Pfam" id="PF01425"/>
    </source>
</evidence>
<accession>A0A955I802</accession>
<dbReference type="InterPro" id="IPR023631">
    <property type="entry name" value="Amidase_dom"/>
</dbReference>
<dbReference type="GO" id="GO:0030956">
    <property type="term" value="C:glutamyl-tRNA(Gln) amidotransferase complex"/>
    <property type="evidence" value="ECO:0007669"/>
    <property type="project" value="InterPro"/>
</dbReference>
<dbReference type="EC" id="6.3.5.7" evidence="5"/>
<feature type="active site" description="Acyl-ester intermediate" evidence="5">
    <location>
        <position position="174"/>
    </location>
</feature>
<keyword evidence="4 5" id="KW-0648">Protein biosynthesis</keyword>
<gene>
    <name evidence="5 7" type="primary">gatA</name>
    <name evidence="7" type="ORF">KC640_03555</name>
</gene>
<dbReference type="GO" id="GO:0006412">
    <property type="term" value="P:translation"/>
    <property type="evidence" value="ECO:0007669"/>
    <property type="project" value="UniProtKB-UniRule"/>
</dbReference>
<protein>
    <recommendedName>
        <fullName evidence="5">Glutamyl-tRNA(Gln) amidotransferase subunit A</fullName>
        <shortName evidence="5">Glu-ADT subunit A</shortName>
        <ecNumber evidence="5">6.3.5.7</ecNumber>
    </recommendedName>
</protein>
<organism evidence="7 8">
    <name type="scientific">Candidatus Dojkabacteria bacterium</name>
    <dbReference type="NCBI Taxonomy" id="2099670"/>
    <lineage>
        <taxon>Bacteria</taxon>
        <taxon>Candidatus Dojkabacteria</taxon>
    </lineage>
</organism>
<proteinExistence type="inferred from homology"/>
<feature type="domain" description="Amidase" evidence="6">
    <location>
        <begin position="23"/>
        <end position="460"/>
    </location>
</feature>
<keyword evidence="2 5" id="KW-0547">Nucleotide-binding</keyword>
<evidence type="ECO:0000256" key="5">
    <source>
        <dbReference type="HAMAP-Rule" id="MF_00120"/>
    </source>
</evidence>
<dbReference type="InterPro" id="IPR004412">
    <property type="entry name" value="GatA"/>
</dbReference>
<dbReference type="InterPro" id="IPR000120">
    <property type="entry name" value="Amidase"/>
</dbReference>
<reference evidence="7" key="2">
    <citation type="journal article" date="2021" name="Microbiome">
        <title>Successional dynamics and alternative stable states in a saline activated sludge microbial community over 9 years.</title>
        <authorList>
            <person name="Wang Y."/>
            <person name="Ye J."/>
            <person name="Ju F."/>
            <person name="Liu L."/>
            <person name="Boyd J.A."/>
            <person name="Deng Y."/>
            <person name="Parks D.H."/>
            <person name="Jiang X."/>
            <person name="Yin X."/>
            <person name="Woodcroft B.J."/>
            <person name="Tyson G.W."/>
            <person name="Hugenholtz P."/>
            <person name="Polz M.F."/>
            <person name="Zhang T."/>
        </authorList>
    </citation>
    <scope>NUCLEOTIDE SEQUENCE</scope>
    <source>
        <strain evidence="7">HKST-UBA12</strain>
    </source>
</reference>
<evidence type="ECO:0000313" key="7">
    <source>
        <dbReference type="EMBL" id="MCA9379479.1"/>
    </source>
</evidence>
<dbReference type="Proteomes" id="UP000760819">
    <property type="component" value="Unassembled WGS sequence"/>
</dbReference>
<feature type="active site" description="Charge relay system" evidence="5">
    <location>
        <position position="75"/>
    </location>
</feature>
<dbReference type="EMBL" id="JAGQLI010000200">
    <property type="protein sequence ID" value="MCA9379479.1"/>
    <property type="molecule type" value="Genomic_DNA"/>
</dbReference>
<comment type="similarity">
    <text evidence="5">Belongs to the amidase family. GatA subfamily.</text>
</comment>